<accession>A0A542YKM6</accession>
<dbReference type="CDD" id="cd03794">
    <property type="entry name" value="GT4_WbuB-like"/>
    <property type="match status" value="1"/>
</dbReference>
<evidence type="ECO:0000313" key="5">
    <source>
        <dbReference type="EMBL" id="TQL48630.1"/>
    </source>
</evidence>
<protein>
    <recommendedName>
        <fullName evidence="1">D-inositol 3-phosphate glycosyltransferase</fullName>
    </recommendedName>
</protein>
<organism evidence="5 6">
    <name type="scientific">Homoserinimonas aerilata</name>
    <dbReference type="NCBI Taxonomy" id="1162970"/>
    <lineage>
        <taxon>Bacteria</taxon>
        <taxon>Bacillati</taxon>
        <taxon>Actinomycetota</taxon>
        <taxon>Actinomycetes</taxon>
        <taxon>Micrococcales</taxon>
        <taxon>Microbacteriaceae</taxon>
        <taxon>Homoserinimonas</taxon>
    </lineage>
</organism>
<proteinExistence type="predicted"/>
<evidence type="ECO:0000256" key="2">
    <source>
        <dbReference type="ARBA" id="ARBA00022676"/>
    </source>
</evidence>
<dbReference type="GO" id="GO:1901137">
    <property type="term" value="P:carbohydrate derivative biosynthetic process"/>
    <property type="evidence" value="ECO:0007669"/>
    <property type="project" value="UniProtKB-ARBA"/>
</dbReference>
<dbReference type="AlphaFoldDB" id="A0A542YKM6"/>
<keyword evidence="6" id="KW-1185">Reference proteome</keyword>
<dbReference type="OrthoDB" id="3180470at2"/>
<keyword evidence="2" id="KW-0328">Glycosyltransferase</keyword>
<reference evidence="5 6" key="1">
    <citation type="submission" date="2019-06" db="EMBL/GenBank/DDBJ databases">
        <title>Sequencing the genomes of 1000 actinobacteria strains.</title>
        <authorList>
            <person name="Klenk H.-P."/>
        </authorList>
    </citation>
    <scope>NUCLEOTIDE SEQUENCE [LARGE SCALE GENOMIC DNA]</scope>
    <source>
        <strain evidence="5 6">DSM 26477</strain>
    </source>
</reference>
<keyword evidence="3 5" id="KW-0808">Transferase</keyword>
<dbReference type="GO" id="GO:0016758">
    <property type="term" value="F:hexosyltransferase activity"/>
    <property type="evidence" value="ECO:0007669"/>
    <property type="project" value="TreeGrafter"/>
</dbReference>
<evidence type="ECO:0000259" key="4">
    <source>
        <dbReference type="Pfam" id="PF13579"/>
    </source>
</evidence>
<dbReference type="Pfam" id="PF13579">
    <property type="entry name" value="Glyco_trans_4_4"/>
    <property type="match status" value="1"/>
</dbReference>
<evidence type="ECO:0000256" key="3">
    <source>
        <dbReference type="ARBA" id="ARBA00022679"/>
    </source>
</evidence>
<dbReference type="Gene3D" id="3.40.50.2000">
    <property type="entry name" value="Glycogen Phosphorylase B"/>
    <property type="match status" value="2"/>
</dbReference>
<dbReference type="PANTHER" id="PTHR45947">
    <property type="entry name" value="SULFOQUINOVOSYL TRANSFERASE SQD2"/>
    <property type="match status" value="1"/>
</dbReference>
<sequence length="417" mass="45090">MKLGVLSQWFDPETGPAALPGVFSREFMAAGHEVSVLTGFPNYPNGEIYPGFRQRLRHRSNVDGIDLTRVPLYASHNSSAIRRIANYTSFAASATLLSRGALAGVDAMWVYNSPVTIGLPLRWHSHGGGVPYFLHVQDVWPDSLIESGMFPGGAVGKIADNVIRRMVRAAERRATVVGVISQGVRELILERNPRLDPAKIVYVPNPTDETLFVPAPELRRQGFSELDQDHFTLMYMGAIGDVQGLETLLDAAQILMGSAPHVRFELVGDGIARDRLEREAAIRQLDNVVFRGRVAKDDVPAVMASSDAQLVSLADSPFLRLTTPSKISSILASEIPVIGAIAGDGAATLLASGAAFVVDPGDGEALADAVERMARLSTSDRERMGRRGREFYEENFSAAAAAEKIVSSLRGSMHGDK</sequence>
<dbReference type="PANTHER" id="PTHR45947:SF3">
    <property type="entry name" value="SULFOQUINOVOSYL TRANSFERASE SQD2"/>
    <property type="match status" value="1"/>
</dbReference>
<comment type="caution">
    <text evidence="5">The sequence shown here is derived from an EMBL/GenBank/DDBJ whole genome shotgun (WGS) entry which is preliminary data.</text>
</comment>
<dbReference type="InterPro" id="IPR028098">
    <property type="entry name" value="Glyco_trans_4-like_N"/>
</dbReference>
<evidence type="ECO:0000256" key="1">
    <source>
        <dbReference type="ARBA" id="ARBA00021292"/>
    </source>
</evidence>
<gene>
    <name evidence="5" type="ORF">FB562_1728</name>
</gene>
<dbReference type="SUPFAM" id="SSF53756">
    <property type="entry name" value="UDP-Glycosyltransferase/glycogen phosphorylase"/>
    <property type="match status" value="1"/>
</dbReference>
<name>A0A542YKM6_9MICO</name>
<dbReference type="Proteomes" id="UP000317998">
    <property type="component" value="Unassembled WGS sequence"/>
</dbReference>
<dbReference type="InterPro" id="IPR050194">
    <property type="entry name" value="Glycosyltransferase_grp1"/>
</dbReference>
<feature type="domain" description="Glycosyltransferase subfamily 4-like N-terminal" evidence="4">
    <location>
        <begin position="24"/>
        <end position="205"/>
    </location>
</feature>
<dbReference type="RefSeq" id="WP_141880710.1">
    <property type="nucleotide sequence ID" value="NZ_VFOM01000001.1"/>
</dbReference>
<dbReference type="Pfam" id="PF13692">
    <property type="entry name" value="Glyco_trans_1_4"/>
    <property type="match status" value="1"/>
</dbReference>
<dbReference type="EMBL" id="VFOM01000001">
    <property type="protein sequence ID" value="TQL48630.1"/>
    <property type="molecule type" value="Genomic_DNA"/>
</dbReference>
<evidence type="ECO:0000313" key="6">
    <source>
        <dbReference type="Proteomes" id="UP000317998"/>
    </source>
</evidence>